<name>K5VT19_PHACS</name>
<dbReference type="KEGG" id="pco:PHACADRAFT_258664"/>
<evidence type="ECO:0000259" key="1">
    <source>
        <dbReference type="Pfam" id="PF20415"/>
    </source>
</evidence>
<organism evidence="2 3">
    <name type="scientific">Phanerochaete carnosa (strain HHB-10118-sp)</name>
    <name type="common">White-rot fungus</name>
    <name type="synonym">Peniophora carnosa</name>
    <dbReference type="NCBI Taxonomy" id="650164"/>
    <lineage>
        <taxon>Eukaryota</taxon>
        <taxon>Fungi</taxon>
        <taxon>Dikarya</taxon>
        <taxon>Basidiomycota</taxon>
        <taxon>Agaricomycotina</taxon>
        <taxon>Agaricomycetes</taxon>
        <taxon>Polyporales</taxon>
        <taxon>Phanerochaetaceae</taxon>
        <taxon>Phanerochaete</taxon>
    </lineage>
</organism>
<sequence length="114" mass="13088">MQIPVQSIRPQRDTLHPCIDGGRVPLLFDVRENPRCALPEYARFAGFSVFPEPVRDLRLVARAFPWPIEIRNEVVMCGTIWERAHAALRRPVAEAEWALVCLDPAKKRTVERAM</sequence>
<evidence type="ECO:0000313" key="3">
    <source>
        <dbReference type="Proteomes" id="UP000008370"/>
    </source>
</evidence>
<dbReference type="OrthoDB" id="21474at2759"/>
<keyword evidence="3" id="KW-1185">Reference proteome</keyword>
<evidence type="ECO:0000313" key="2">
    <source>
        <dbReference type="EMBL" id="EKM54673.1"/>
    </source>
</evidence>
<feature type="non-terminal residue" evidence="2">
    <location>
        <position position="1"/>
    </location>
</feature>
<dbReference type="EMBL" id="JH930473">
    <property type="protein sequence ID" value="EKM54673.1"/>
    <property type="molecule type" value="Genomic_DNA"/>
</dbReference>
<gene>
    <name evidence="2" type="ORF">PHACADRAFT_258664</name>
</gene>
<dbReference type="Proteomes" id="UP000008370">
    <property type="component" value="Unassembled WGS sequence"/>
</dbReference>
<dbReference type="InParanoid" id="K5VT19"/>
<dbReference type="AlphaFoldDB" id="K5VT19"/>
<dbReference type="STRING" id="650164.K5VT19"/>
<feature type="domain" description="DUF6699" evidence="1">
    <location>
        <begin position="27"/>
        <end position="113"/>
    </location>
</feature>
<proteinExistence type="predicted"/>
<dbReference type="InterPro" id="IPR046522">
    <property type="entry name" value="DUF6699"/>
</dbReference>
<dbReference type="Pfam" id="PF20415">
    <property type="entry name" value="DUF6699"/>
    <property type="match status" value="1"/>
</dbReference>
<accession>K5VT19</accession>
<protein>
    <recommendedName>
        <fullName evidence="1">DUF6699 domain-containing protein</fullName>
    </recommendedName>
</protein>
<reference evidence="2 3" key="1">
    <citation type="journal article" date="2012" name="BMC Genomics">
        <title>Comparative genomics of the white-rot fungi, Phanerochaete carnosa and P. chrysosporium, to elucidate the genetic basis of the distinct wood types they colonize.</title>
        <authorList>
            <person name="Suzuki H."/>
            <person name="MacDonald J."/>
            <person name="Syed K."/>
            <person name="Salamov A."/>
            <person name="Hori C."/>
            <person name="Aerts A."/>
            <person name="Henrissat B."/>
            <person name="Wiebenga A."/>
            <person name="vanKuyk P.A."/>
            <person name="Barry K."/>
            <person name="Lindquist E."/>
            <person name="LaButti K."/>
            <person name="Lapidus A."/>
            <person name="Lucas S."/>
            <person name="Coutinho P."/>
            <person name="Gong Y."/>
            <person name="Samejima M."/>
            <person name="Mahadevan R."/>
            <person name="Abou-Zaid M."/>
            <person name="de Vries R.P."/>
            <person name="Igarashi K."/>
            <person name="Yadav J.S."/>
            <person name="Grigoriev I.V."/>
            <person name="Master E.R."/>
        </authorList>
    </citation>
    <scope>NUCLEOTIDE SEQUENCE [LARGE SCALE GENOMIC DNA]</scope>
    <source>
        <strain evidence="2 3">HHB-10118-sp</strain>
    </source>
</reference>
<dbReference type="HOGENOM" id="CLU_2126996_0_0_1"/>
<dbReference type="GeneID" id="18917178"/>
<dbReference type="RefSeq" id="XP_007397356.1">
    <property type="nucleotide sequence ID" value="XM_007397294.1"/>
</dbReference>